<evidence type="ECO:0000313" key="4">
    <source>
        <dbReference type="EMBL" id="BAQ15687.1"/>
    </source>
</evidence>
<dbReference type="GO" id="GO:0008483">
    <property type="term" value="F:transaminase activity"/>
    <property type="evidence" value="ECO:0007669"/>
    <property type="project" value="UniProtKB-KW"/>
</dbReference>
<organism evidence="4 5">
    <name type="scientific">Methyloceanibacter caenitepidi</name>
    <dbReference type="NCBI Taxonomy" id="1384459"/>
    <lineage>
        <taxon>Bacteria</taxon>
        <taxon>Pseudomonadati</taxon>
        <taxon>Pseudomonadota</taxon>
        <taxon>Alphaproteobacteria</taxon>
        <taxon>Hyphomicrobiales</taxon>
        <taxon>Hyphomicrobiaceae</taxon>
        <taxon>Methyloceanibacter</taxon>
    </lineage>
</organism>
<protein>
    <submittedName>
        <fullName evidence="4">Glutamate-1-semialdehyde aminotransferase</fullName>
        <ecNumber evidence="4">5.4.3.8</ecNumber>
    </submittedName>
</protein>
<proteinExistence type="inferred from homology"/>
<evidence type="ECO:0000256" key="1">
    <source>
        <dbReference type="ARBA" id="ARBA00001933"/>
    </source>
</evidence>
<dbReference type="HOGENOM" id="CLU_016922_1_4_5"/>
<dbReference type="PANTHER" id="PTHR43713">
    <property type="entry name" value="GLUTAMATE-1-SEMIALDEHYDE 2,1-AMINOMUTASE"/>
    <property type="match status" value="1"/>
</dbReference>
<name>A0A0A8JZB7_9HYPH</name>
<comment type="cofactor">
    <cofactor evidence="1">
        <name>pyridoxal 5'-phosphate</name>
        <dbReference type="ChEBI" id="CHEBI:597326"/>
    </cofactor>
</comment>
<dbReference type="Gene3D" id="3.40.640.10">
    <property type="entry name" value="Type I PLP-dependent aspartate aminotransferase-like (Major domain)"/>
    <property type="match status" value="1"/>
</dbReference>
<dbReference type="InterPro" id="IPR005814">
    <property type="entry name" value="Aminotrans_3"/>
</dbReference>
<dbReference type="GO" id="GO:0042286">
    <property type="term" value="F:glutamate-1-semialdehyde 2,1-aminomutase activity"/>
    <property type="evidence" value="ECO:0007669"/>
    <property type="project" value="UniProtKB-EC"/>
</dbReference>
<dbReference type="InterPro" id="IPR015421">
    <property type="entry name" value="PyrdxlP-dep_Trfase_major"/>
</dbReference>
<dbReference type="Pfam" id="PF00202">
    <property type="entry name" value="Aminotran_3"/>
    <property type="match status" value="1"/>
</dbReference>
<dbReference type="NCBIfam" id="NF004856">
    <property type="entry name" value="PRK06209.1"/>
    <property type="match status" value="1"/>
</dbReference>
<sequence length="448" mass="49291">MSKPNKPVQPLDPMRFDRSNALNARLRHLIPGGSHTYAKGEDQFPEHMAPVIVRGSGSHVWDADGNEFIEYGSGLRAVTLGHGYPAVISAAREQLPLGSNFIRPAEIELQCAEQFLRLIRTADMVKFCKDGSHAVSGAVRLARAVTGRKLVAICGDQPFFSTDDWFIGTTPLHNGIPSETRALVRKFHYNDLESLSALFDAYPDQIAAVILEAEKETPPTEEFLPGIRALCDRHGAVLVLDEMITGFRWDNGGAQAFHKIQPDLSCFGKGLGNGFSVSALAGKRELMRRGGIDHDLERVFLLSTTHGGETHALAAAMATMRTFETEPVVETLWARGARLKEGLQQAAAAHGLSEQVPILGRPCCLVFGSRDRDGQPSQLFRTLMLQELLKRGILASSLVVNYSHTEADIDRTVEAFDEAFVTYRRALEDGIERHLAGRPVKPVFRPYA</sequence>
<dbReference type="InterPro" id="IPR015422">
    <property type="entry name" value="PyrdxlP-dep_Trfase_small"/>
</dbReference>
<evidence type="ECO:0000256" key="3">
    <source>
        <dbReference type="RuleBase" id="RU003560"/>
    </source>
</evidence>
<reference evidence="4 5" key="1">
    <citation type="submission" date="2014-09" db="EMBL/GenBank/DDBJ databases">
        <title>Genome sequencing of Methyloceanibacter caenitepidi Gela4.</title>
        <authorList>
            <person name="Takeuchi M."/>
            <person name="Susumu S."/>
            <person name="Kamagata Y."/>
            <person name="Oshima K."/>
            <person name="Hattori M."/>
            <person name="Iwasaki W."/>
        </authorList>
    </citation>
    <scope>NUCLEOTIDE SEQUENCE [LARGE SCALE GENOMIC DNA]</scope>
    <source>
        <strain evidence="4 5">Gela4</strain>
    </source>
</reference>
<dbReference type="SUPFAM" id="SSF53383">
    <property type="entry name" value="PLP-dependent transferases"/>
    <property type="match status" value="1"/>
</dbReference>
<keyword evidence="4" id="KW-0413">Isomerase</keyword>
<dbReference type="Proteomes" id="UP000031643">
    <property type="component" value="Chromosome"/>
</dbReference>
<dbReference type="Gene3D" id="3.90.1150.10">
    <property type="entry name" value="Aspartate Aminotransferase, domain 1"/>
    <property type="match status" value="1"/>
</dbReference>
<keyword evidence="5" id="KW-1185">Reference proteome</keyword>
<evidence type="ECO:0000313" key="5">
    <source>
        <dbReference type="Proteomes" id="UP000031643"/>
    </source>
</evidence>
<keyword evidence="4" id="KW-0032">Aminotransferase</keyword>
<dbReference type="InterPro" id="IPR015424">
    <property type="entry name" value="PyrdxlP-dep_Trfase"/>
</dbReference>
<dbReference type="EC" id="5.4.3.8" evidence="4"/>
<dbReference type="EMBL" id="AP014648">
    <property type="protein sequence ID" value="BAQ15687.1"/>
    <property type="molecule type" value="Genomic_DNA"/>
</dbReference>
<comment type="similarity">
    <text evidence="3">Belongs to the class-III pyridoxal-phosphate-dependent aminotransferase family.</text>
</comment>
<evidence type="ECO:0000256" key="2">
    <source>
        <dbReference type="ARBA" id="ARBA00022898"/>
    </source>
</evidence>
<dbReference type="RefSeq" id="WP_244462657.1">
    <property type="nucleotide sequence ID" value="NZ_AP014648.1"/>
</dbReference>
<keyword evidence="2 3" id="KW-0663">Pyridoxal phosphate</keyword>
<dbReference type="GO" id="GO:0030170">
    <property type="term" value="F:pyridoxal phosphate binding"/>
    <property type="evidence" value="ECO:0007669"/>
    <property type="project" value="InterPro"/>
</dbReference>
<dbReference type="AlphaFoldDB" id="A0A0A8JZB7"/>
<dbReference type="PANTHER" id="PTHR43713:SF3">
    <property type="entry name" value="GLUTAMATE-1-SEMIALDEHYDE 2,1-AMINOMUTASE 1, CHLOROPLASTIC-RELATED"/>
    <property type="match status" value="1"/>
</dbReference>
<dbReference type="KEGG" id="mcg:GL4_0217"/>
<accession>A0A0A8JZB7</accession>
<keyword evidence="4" id="KW-0808">Transferase</keyword>
<dbReference type="STRING" id="1384459.GL4_0217"/>
<gene>
    <name evidence="4" type="ORF">GL4_0217</name>
</gene>